<proteinExistence type="predicted"/>
<sequence length="59" mass="6555">MEGYAIPDIAEGRETRLDALRPEIDIGLEGESAPWDLCEIRAEARRRKQLATSGARSTL</sequence>
<keyword evidence="1" id="KW-0614">Plasmid</keyword>
<dbReference type="EMBL" id="CP083244">
    <property type="protein sequence ID" value="UOK73977.1"/>
    <property type="molecule type" value="Genomic_DNA"/>
</dbReference>
<gene>
    <name evidence="1" type="ORF">K9D25_24865</name>
</gene>
<reference evidence="1" key="1">
    <citation type="submission" date="2021-09" db="EMBL/GenBank/DDBJ databases">
        <title>Network and meta-omics reveal the key degrader and cooperation patterns in an efficient 1,4-dioxane-degrading microbial community.</title>
        <authorList>
            <person name="Dai C."/>
        </authorList>
    </citation>
    <scope>NUCLEOTIDE SEQUENCE</scope>
    <source>
        <strain evidence="1">ZM13</strain>
        <plasmid evidence="1">pE</plasmid>
    </source>
</reference>
<dbReference type="KEGG" id="apol:K9D25_24865"/>
<protein>
    <submittedName>
        <fullName evidence="1">Uncharacterized protein</fullName>
    </submittedName>
</protein>
<organism evidence="1 2">
    <name type="scientific">Ancylobacter polymorphus</name>
    <dbReference type="NCBI Taxonomy" id="223390"/>
    <lineage>
        <taxon>Bacteria</taxon>
        <taxon>Pseudomonadati</taxon>
        <taxon>Pseudomonadota</taxon>
        <taxon>Alphaproteobacteria</taxon>
        <taxon>Hyphomicrobiales</taxon>
        <taxon>Xanthobacteraceae</taxon>
        <taxon>Ancylobacter</taxon>
    </lineage>
</organism>
<accession>A0A9E7A0Z3</accession>
<dbReference type="Proteomes" id="UP000831684">
    <property type="component" value="Plasmid pE"/>
</dbReference>
<dbReference type="RefSeq" id="WP_244451544.1">
    <property type="nucleotide sequence ID" value="NZ_CP083244.1"/>
</dbReference>
<evidence type="ECO:0000313" key="2">
    <source>
        <dbReference type="Proteomes" id="UP000831684"/>
    </source>
</evidence>
<geneLocation type="plasmid" evidence="1 2">
    <name>pE</name>
</geneLocation>
<name>A0A9E7A0Z3_9HYPH</name>
<evidence type="ECO:0000313" key="1">
    <source>
        <dbReference type="EMBL" id="UOK73977.1"/>
    </source>
</evidence>
<dbReference type="AlphaFoldDB" id="A0A9E7A0Z3"/>